<sequence>MGSFATKTIFGDPELIPVMPLDTANAQIKLISSASHNADFVIPDGIQLVEIVVIAQIESADIVNLFYSDNPAATPALNPYPVGPCSGTSRLTYAIGESRDLSIFLAQPATGSAMVAILGA</sequence>
<dbReference type="AlphaFoldDB" id="A0A7W6NZM0"/>
<dbReference type="Proteomes" id="UP000584824">
    <property type="component" value="Unassembled WGS sequence"/>
</dbReference>
<reference evidence="1 2" key="1">
    <citation type="submission" date="2020-08" db="EMBL/GenBank/DDBJ databases">
        <title>Genomic Encyclopedia of Type Strains, Phase IV (KMG-IV): sequencing the most valuable type-strain genomes for metagenomic binning, comparative biology and taxonomic classification.</title>
        <authorList>
            <person name="Goeker M."/>
        </authorList>
    </citation>
    <scope>NUCLEOTIDE SEQUENCE [LARGE SCALE GENOMIC DNA]</scope>
    <source>
        <strain evidence="1 2">DSM 26385</strain>
    </source>
</reference>
<evidence type="ECO:0000313" key="2">
    <source>
        <dbReference type="Proteomes" id="UP000584824"/>
    </source>
</evidence>
<dbReference type="EMBL" id="JACIDU010000003">
    <property type="protein sequence ID" value="MBB4102394.1"/>
    <property type="molecule type" value="Genomic_DNA"/>
</dbReference>
<gene>
    <name evidence="1" type="ORF">GGQ66_000929</name>
</gene>
<name>A0A7W6NZM0_9HYPH</name>
<organism evidence="1 2">
    <name type="scientific">Allorhizobium borbori</name>
    <dbReference type="NCBI Taxonomy" id="485907"/>
    <lineage>
        <taxon>Bacteria</taxon>
        <taxon>Pseudomonadati</taxon>
        <taxon>Pseudomonadota</taxon>
        <taxon>Alphaproteobacteria</taxon>
        <taxon>Hyphomicrobiales</taxon>
        <taxon>Rhizobiaceae</taxon>
        <taxon>Rhizobium/Agrobacterium group</taxon>
        <taxon>Allorhizobium</taxon>
    </lineage>
</organism>
<accession>A0A7W6NZM0</accession>
<evidence type="ECO:0000313" key="1">
    <source>
        <dbReference type="EMBL" id="MBB4102394.1"/>
    </source>
</evidence>
<keyword evidence="2" id="KW-1185">Reference proteome</keyword>
<comment type="caution">
    <text evidence="1">The sequence shown here is derived from an EMBL/GenBank/DDBJ whole genome shotgun (WGS) entry which is preliminary data.</text>
</comment>
<protein>
    <submittedName>
        <fullName evidence="1">Uncharacterized protein</fullName>
    </submittedName>
</protein>
<dbReference type="RefSeq" id="WP_183789916.1">
    <property type="nucleotide sequence ID" value="NZ_JACIDU010000003.1"/>
</dbReference>
<proteinExistence type="predicted"/>